<feature type="region of interest" description="Disordered" evidence="1">
    <location>
        <begin position="138"/>
        <end position="161"/>
    </location>
</feature>
<reference evidence="2 3" key="1">
    <citation type="journal article" date="2021" name="Hortic Res">
        <title>The domestication of Cucurbita argyrosperma as revealed by the genome of its wild relative.</title>
        <authorList>
            <person name="Barrera-Redondo J."/>
            <person name="Sanchez-de la Vega G."/>
            <person name="Aguirre-Liguori J.A."/>
            <person name="Castellanos-Morales G."/>
            <person name="Gutierrez-Guerrero Y.T."/>
            <person name="Aguirre-Dugua X."/>
            <person name="Aguirre-Planter E."/>
            <person name="Tenaillon M.I."/>
            <person name="Lira-Saade R."/>
            <person name="Eguiarte L.E."/>
        </authorList>
    </citation>
    <scope>NUCLEOTIDE SEQUENCE [LARGE SCALE GENOMIC DNA]</scope>
    <source>
        <strain evidence="2">JBR-2021</strain>
    </source>
</reference>
<dbReference type="Proteomes" id="UP000685013">
    <property type="component" value="Chromosome 19"/>
</dbReference>
<evidence type="ECO:0000313" key="2">
    <source>
        <dbReference type="EMBL" id="KAG6572444.1"/>
    </source>
</evidence>
<gene>
    <name evidence="2" type="ORF">SDJN03_29172</name>
</gene>
<comment type="caution">
    <text evidence="2">The sequence shown here is derived from an EMBL/GenBank/DDBJ whole genome shotgun (WGS) entry which is preliminary data.</text>
</comment>
<feature type="region of interest" description="Disordered" evidence="1">
    <location>
        <begin position="52"/>
        <end position="76"/>
    </location>
</feature>
<evidence type="ECO:0000256" key="1">
    <source>
        <dbReference type="SAM" id="MobiDB-lite"/>
    </source>
</evidence>
<dbReference type="AlphaFoldDB" id="A0AAV6LZQ1"/>
<evidence type="ECO:0000313" key="3">
    <source>
        <dbReference type="Proteomes" id="UP000685013"/>
    </source>
</evidence>
<sequence>MRLMCSTNVRREARAARSLSIQQPHVVNPLEIAATWRDYVLSFENHRGININEQSRSPPCEMLDGDIRSGGSTEVDESEMHALILSSLRKVSRKENQSRDHDARRRVRRRTGYGVGCERKGIGLEREVVWLAALGAGKERERGEEREGLAPSSIVEGPIQR</sequence>
<keyword evidence="3" id="KW-1185">Reference proteome</keyword>
<organism evidence="2 3">
    <name type="scientific">Cucurbita argyrosperma subsp. sororia</name>
    <dbReference type="NCBI Taxonomy" id="37648"/>
    <lineage>
        <taxon>Eukaryota</taxon>
        <taxon>Viridiplantae</taxon>
        <taxon>Streptophyta</taxon>
        <taxon>Embryophyta</taxon>
        <taxon>Tracheophyta</taxon>
        <taxon>Spermatophyta</taxon>
        <taxon>Magnoliopsida</taxon>
        <taxon>eudicotyledons</taxon>
        <taxon>Gunneridae</taxon>
        <taxon>Pentapetalae</taxon>
        <taxon>rosids</taxon>
        <taxon>fabids</taxon>
        <taxon>Cucurbitales</taxon>
        <taxon>Cucurbitaceae</taxon>
        <taxon>Cucurbiteae</taxon>
        <taxon>Cucurbita</taxon>
    </lineage>
</organism>
<protein>
    <submittedName>
        <fullName evidence="2">Uncharacterized protein</fullName>
    </submittedName>
</protein>
<name>A0AAV6LZQ1_9ROSI</name>
<proteinExistence type="predicted"/>
<feature type="compositionally biased region" description="Basic and acidic residues" evidence="1">
    <location>
        <begin position="138"/>
        <end position="148"/>
    </location>
</feature>
<dbReference type="EMBL" id="JAGKQH010000019">
    <property type="protein sequence ID" value="KAG6572444.1"/>
    <property type="molecule type" value="Genomic_DNA"/>
</dbReference>
<accession>A0AAV6LZQ1</accession>
<feature type="non-terminal residue" evidence="2">
    <location>
        <position position="1"/>
    </location>
</feature>